<evidence type="ECO:0000313" key="2">
    <source>
        <dbReference type="EMBL" id="CAH0110624.1"/>
    </source>
</evidence>
<dbReference type="Proteomes" id="UP000789390">
    <property type="component" value="Unassembled WGS sequence"/>
</dbReference>
<protein>
    <submittedName>
        <fullName evidence="2">Uncharacterized protein</fullName>
    </submittedName>
</protein>
<evidence type="ECO:0000256" key="1">
    <source>
        <dbReference type="SAM" id="MobiDB-lite"/>
    </source>
</evidence>
<dbReference type="PANTHER" id="PTHR40472:SF6">
    <property type="entry name" value="RICIN B-TYPE LECTIN DOMAIN-CONTAINING PROTEIN"/>
    <property type="match status" value="1"/>
</dbReference>
<keyword evidence="3" id="KW-1185">Reference proteome</keyword>
<proteinExistence type="predicted"/>
<feature type="compositionally biased region" description="Basic and acidic residues" evidence="1">
    <location>
        <begin position="12"/>
        <end position="28"/>
    </location>
</feature>
<dbReference type="EMBL" id="CAKKLH010000304">
    <property type="protein sequence ID" value="CAH0110624.1"/>
    <property type="molecule type" value="Genomic_DNA"/>
</dbReference>
<evidence type="ECO:0000313" key="3">
    <source>
        <dbReference type="Proteomes" id="UP000789390"/>
    </source>
</evidence>
<accession>A0A8J2WA17</accession>
<organism evidence="2 3">
    <name type="scientific">Daphnia galeata</name>
    <dbReference type="NCBI Taxonomy" id="27404"/>
    <lineage>
        <taxon>Eukaryota</taxon>
        <taxon>Metazoa</taxon>
        <taxon>Ecdysozoa</taxon>
        <taxon>Arthropoda</taxon>
        <taxon>Crustacea</taxon>
        <taxon>Branchiopoda</taxon>
        <taxon>Diplostraca</taxon>
        <taxon>Cladocera</taxon>
        <taxon>Anomopoda</taxon>
        <taxon>Daphniidae</taxon>
        <taxon>Daphnia</taxon>
    </lineage>
</organism>
<reference evidence="2" key="1">
    <citation type="submission" date="2021-11" db="EMBL/GenBank/DDBJ databases">
        <authorList>
            <person name="Schell T."/>
        </authorList>
    </citation>
    <scope>NUCLEOTIDE SEQUENCE</scope>
    <source>
        <strain evidence="2">M5</strain>
    </source>
</reference>
<feature type="region of interest" description="Disordered" evidence="1">
    <location>
        <begin position="1"/>
        <end position="35"/>
    </location>
</feature>
<dbReference type="OrthoDB" id="6355253at2759"/>
<dbReference type="AlphaFoldDB" id="A0A8J2WA17"/>
<gene>
    <name evidence="2" type="ORF">DGAL_LOCUS14194</name>
</gene>
<dbReference type="PANTHER" id="PTHR40472">
    <property type="entry name" value="RICIN B-TYPE LECTIN DOMAIN-CONTAINING PROTEIN"/>
    <property type="match status" value="1"/>
</dbReference>
<name>A0A8J2WA17_9CRUS</name>
<comment type="caution">
    <text evidence="2">The sequence shown here is derived from an EMBL/GenBank/DDBJ whole genome shotgun (WGS) entry which is preliminary data.</text>
</comment>
<sequence length="307" mass="35463">MKFIPGINNQCDKYETKQQPEESEKDPNDSDETDERTTLEILRNIELPLALLDGLFTIQEAIEEYILPRPETEEDTLKIVKRLEDSIRPKMYDVSQYKTTEDAISRALFDMLGSTSDDRKSSASFSELQKLLWLERARHLNGDIILLMEGLLGQPVAGADLIKNIKEHFKCNVTKILDKVNRYNDLIESGLMAFNHFAVLGQMSVRLSESKEGRCEATQCPSDGSECSTHSRMFLVSIGQQSELNGYIKLPNEWPTVLSTVYPVPIRIFRRSSLFIQTWTKQIIFFFLPFLKIYEIQSFCRLYIFTY</sequence>
<dbReference type="InterPro" id="IPR039051">
    <property type="entry name" value="SE-CTX-like"/>
</dbReference>